<dbReference type="PROSITE" id="PS51257">
    <property type="entry name" value="PROKAR_LIPOPROTEIN"/>
    <property type="match status" value="1"/>
</dbReference>
<dbReference type="GO" id="GO:0009055">
    <property type="term" value="F:electron transfer activity"/>
    <property type="evidence" value="ECO:0007669"/>
    <property type="project" value="InterPro"/>
</dbReference>
<reference evidence="9" key="1">
    <citation type="submission" date="2023-02" db="EMBL/GenBank/DDBJ databases">
        <title>Enrichment on poylsaccharides allowed isolation of novel metabolic and taxonomic groups of Haloarchaea.</title>
        <authorList>
            <person name="Sorokin D.Y."/>
            <person name="Elcheninov A.G."/>
            <person name="Khizhniak T.V."/>
            <person name="Kolganova T.V."/>
            <person name="Kublanov I.V."/>
        </authorList>
    </citation>
    <scope>NUCLEOTIDE SEQUENCE</scope>
    <source>
        <strain evidence="8 10">HArc-curdl5-1</strain>
        <strain evidence="9">HArc-curdl7</strain>
    </source>
</reference>
<dbReference type="PROSITE" id="PS51318">
    <property type="entry name" value="TAT"/>
    <property type="match status" value="1"/>
</dbReference>
<dbReference type="GO" id="GO:0005507">
    <property type="term" value="F:copper ion binding"/>
    <property type="evidence" value="ECO:0007669"/>
    <property type="project" value="InterPro"/>
</dbReference>
<evidence type="ECO:0000313" key="10">
    <source>
        <dbReference type="Proteomes" id="UP001208186"/>
    </source>
</evidence>
<dbReference type="SUPFAM" id="SSF49503">
    <property type="entry name" value="Cupredoxins"/>
    <property type="match status" value="1"/>
</dbReference>
<evidence type="ECO:0000256" key="4">
    <source>
        <dbReference type="ARBA" id="ARBA00022982"/>
    </source>
</evidence>
<keyword evidence="5" id="KW-0186">Copper</keyword>
<dbReference type="EMBL" id="JAOPKC010000002">
    <property type="protein sequence ID" value="MCU4717199.1"/>
    <property type="molecule type" value="Genomic_DNA"/>
</dbReference>
<evidence type="ECO:0000313" key="8">
    <source>
        <dbReference type="EMBL" id="MCU4717199.1"/>
    </source>
</evidence>
<evidence type="ECO:0000313" key="9">
    <source>
        <dbReference type="EMBL" id="MCU4726126.1"/>
    </source>
</evidence>
<accession>A0AAE3I965</accession>
<dbReference type="Proteomes" id="UP001209746">
    <property type="component" value="Unassembled WGS sequence"/>
</dbReference>
<dbReference type="NCBIfam" id="TIGR03102">
    <property type="entry name" value="halo_cynanin"/>
    <property type="match status" value="1"/>
</dbReference>
<evidence type="ECO:0000256" key="1">
    <source>
        <dbReference type="ARBA" id="ARBA00004370"/>
    </source>
</evidence>
<dbReference type="EMBL" id="JAOPKD010000002">
    <property type="protein sequence ID" value="MCU4726126.1"/>
    <property type="molecule type" value="Genomic_DNA"/>
</dbReference>
<keyword evidence="2" id="KW-0813">Transport</keyword>
<feature type="domain" description="Blue (type 1) copper" evidence="7">
    <location>
        <begin position="67"/>
        <end position="150"/>
    </location>
</feature>
<keyword evidence="4" id="KW-0249">Electron transport</keyword>
<dbReference type="AlphaFoldDB" id="A0AAE3I965"/>
<dbReference type="Proteomes" id="UP001208186">
    <property type="component" value="Unassembled WGS sequence"/>
</dbReference>
<dbReference type="RefSeq" id="WP_315907964.1">
    <property type="nucleotide sequence ID" value="NZ_JAOPKC010000002.1"/>
</dbReference>
<sequence>MALSRRTYLALVGGTAAVAGCSTGSAQAPSYDAPSVAVPEAVSSHLSDASNFDGTALDLTGRDEVEVAVGAEGNAGYNAYSPVAIQITPGTTVVWEWIRGNHNVIDTDGAFQSNLGTDLTFEHTFEEPGTYTYYCSPHENYGMKGAVVVESE</sequence>
<evidence type="ECO:0000313" key="11">
    <source>
        <dbReference type="Proteomes" id="UP001209746"/>
    </source>
</evidence>
<evidence type="ECO:0000256" key="3">
    <source>
        <dbReference type="ARBA" id="ARBA00022723"/>
    </source>
</evidence>
<dbReference type="PROSITE" id="PS00196">
    <property type="entry name" value="COPPER_BLUE"/>
    <property type="match status" value="1"/>
</dbReference>
<dbReference type="Gene3D" id="2.60.40.420">
    <property type="entry name" value="Cupredoxins - blue copper proteins"/>
    <property type="match status" value="1"/>
</dbReference>
<dbReference type="InterPro" id="IPR028871">
    <property type="entry name" value="BlueCu_1_BS"/>
</dbReference>
<evidence type="ECO:0000259" key="7">
    <source>
        <dbReference type="Pfam" id="PF00127"/>
    </source>
</evidence>
<evidence type="ECO:0000256" key="6">
    <source>
        <dbReference type="ARBA" id="ARBA00023136"/>
    </source>
</evidence>
<keyword evidence="10" id="KW-1185">Reference proteome</keyword>
<organism evidence="9 11">
    <name type="scientific">Halapricum hydrolyticum</name>
    <dbReference type="NCBI Taxonomy" id="2979991"/>
    <lineage>
        <taxon>Archaea</taxon>
        <taxon>Methanobacteriati</taxon>
        <taxon>Methanobacteriota</taxon>
        <taxon>Stenosarchaea group</taxon>
        <taxon>Halobacteria</taxon>
        <taxon>Halobacteriales</taxon>
        <taxon>Haloarculaceae</taxon>
        <taxon>Halapricum</taxon>
    </lineage>
</organism>
<gene>
    <name evidence="9" type="ORF">OB914_03945</name>
    <name evidence="8" type="ORF">OB916_03870</name>
</gene>
<proteinExistence type="predicted"/>
<protein>
    <submittedName>
        <fullName evidence="9">Halocyanin domain-containing protein</fullName>
    </submittedName>
</protein>
<comment type="subcellular location">
    <subcellularLocation>
        <location evidence="1">Membrane</location>
    </subcellularLocation>
</comment>
<keyword evidence="3" id="KW-0479">Metal-binding</keyword>
<dbReference type="PANTHER" id="PTHR34192:SF10">
    <property type="entry name" value="PLASTOCYANIN MAJOR ISOFORM, CHLOROPLASTIC-RELATED"/>
    <property type="match status" value="1"/>
</dbReference>
<dbReference type="PANTHER" id="PTHR34192">
    <property type="entry name" value="PLASTOCYANIN MAJOR ISOFORM, CHLOROPLASTIC-RELATED"/>
    <property type="match status" value="1"/>
</dbReference>
<dbReference type="InterPro" id="IPR017533">
    <property type="entry name" value="Halocyanin"/>
</dbReference>
<dbReference type="InterPro" id="IPR008972">
    <property type="entry name" value="Cupredoxin"/>
</dbReference>
<dbReference type="Pfam" id="PF00127">
    <property type="entry name" value="Copper-bind"/>
    <property type="match status" value="1"/>
</dbReference>
<comment type="caution">
    <text evidence="9">The sequence shown here is derived from an EMBL/GenBank/DDBJ whole genome shotgun (WGS) entry which is preliminary data.</text>
</comment>
<name>A0AAE3I965_9EURY</name>
<dbReference type="CDD" id="cd04220">
    <property type="entry name" value="Halocyanin"/>
    <property type="match status" value="1"/>
</dbReference>
<evidence type="ECO:0000256" key="5">
    <source>
        <dbReference type="ARBA" id="ARBA00023008"/>
    </source>
</evidence>
<dbReference type="GO" id="GO:0016020">
    <property type="term" value="C:membrane"/>
    <property type="evidence" value="ECO:0007669"/>
    <property type="project" value="UniProtKB-SubCell"/>
</dbReference>
<dbReference type="InterPro" id="IPR000923">
    <property type="entry name" value="BlueCu_1"/>
</dbReference>
<keyword evidence="6" id="KW-0472">Membrane</keyword>
<dbReference type="InterPro" id="IPR006311">
    <property type="entry name" value="TAT_signal"/>
</dbReference>
<evidence type="ECO:0000256" key="2">
    <source>
        <dbReference type="ARBA" id="ARBA00022448"/>
    </source>
</evidence>